<organism evidence="5 6">
    <name type="scientific">Acinetobacter bohemicus</name>
    <dbReference type="NCBI Taxonomy" id="1435036"/>
    <lineage>
        <taxon>Bacteria</taxon>
        <taxon>Pseudomonadati</taxon>
        <taxon>Pseudomonadota</taxon>
        <taxon>Gammaproteobacteria</taxon>
        <taxon>Moraxellales</taxon>
        <taxon>Moraxellaceae</taxon>
        <taxon>Acinetobacter</taxon>
    </lineage>
</organism>
<dbReference type="PANTHER" id="PTHR48075">
    <property type="entry name" value="3-HYDROXYACYL-COA DEHYDROGENASE FAMILY PROTEIN"/>
    <property type="match status" value="1"/>
</dbReference>
<dbReference type="Gene3D" id="1.10.1040.10">
    <property type="entry name" value="N-(1-d-carboxylethyl)-l-norvaline Dehydrogenase, domain 2"/>
    <property type="match status" value="2"/>
</dbReference>
<dbReference type="InterPro" id="IPR006108">
    <property type="entry name" value="3HC_DH_C"/>
</dbReference>
<accession>A0A1I6SLY1</accession>
<feature type="domain" description="3-hydroxyacyl-CoA dehydrogenase C-terminal" evidence="3">
    <location>
        <begin position="416"/>
        <end position="499"/>
    </location>
</feature>
<keyword evidence="6" id="KW-1185">Reference proteome</keyword>
<dbReference type="InterPro" id="IPR036291">
    <property type="entry name" value="NAD(P)-bd_dom_sf"/>
</dbReference>
<keyword evidence="1" id="KW-0560">Oxidoreductase</keyword>
<reference evidence="6" key="1">
    <citation type="submission" date="2016-10" db="EMBL/GenBank/DDBJ databases">
        <authorList>
            <person name="Varghese N."/>
            <person name="Submissions S."/>
        </authorList>
    </citation>
    <scope>NUCLEOTIDE SEQUENCE [LARGE SCALE GENOMIC DNA]</scope>
    <source>
        <strain evidence="6">ANC 5076</strain>
    </source>
</reference>
<protein>
    <submittedName>
        <fullName evidence="5">3-hydroxybutyryl-CoA dehydrogenase</fullName>
    </submittedName>
</protein>
<dbReference type="FunFam" id="3.40.50.720:FF:000009">
    <property type="entry name" value="Fatty oxidation complex, alpha subunit"/>
    <property type="match status" value="1"/>
</dbReference>
<feature type="domain" description="3-hydroxyacyl-CoA dehydrogenase C-terminal" evidence="3">
    <location>
        <begin position="188"/>
        <end position="285"/>
    </location>
</feature>
<dbReference type="Gene3D" id="3.40.50.720">
    <property type="entry name" value="NAD(P)-binding Rossmann-like Domain"/>
    <property type="match status" value="1"/>
</dbReference>
<evidence type="ECO:0000313" key="6">
    <source>
        <dbReference type="Proteomes" id="UP000182827"/>
    </source>
</evidence>
<proteinExistence type="predicted"/>
<name>A0A1I6SLY1_9GAMM</name>
<dbReference type="NCBIfam" id="NF006124">
    <property type="entry name" value="PRK08268.1"/>
    <property type="match status" value="1"/>
</dbReference>
<dbReference type="SUPFAM" id="SSF48179">
    <property type="entry name" value="6-phosphogluconate dehydrogenase C-terminal domain-like"/>
    <property type="match status" value="2"/>
</dbReference>
<evidence type="ECO:0000259" key="4">
    <source>
        <dbReference type="Pfam" id="PF02737"/>
    </source>
</evidence>
<dbReference type="Proteomes" id="UP000182827">
    <property type="component" value="Unassembled WGS sequence"/>
</dbReference>
<evidence type="ECO:0000313" key="5">
    <source>
        <dbReference type="EMBL" id="SFS77956.1"/>
    </source>
</evidence>
<evidence type="ECO:0000256" key="2">
    <source>
        <dbReference type="ARBA" id="ARBA00023027"/>
    </source>
</evidence>
<dbReference type="GO" id="GO:0006631">
    <property type="term" value="P:fatty acid metabolic process"/>
    <property type="evidence" value="ECO:0007669"/>
    <property type="project" value="InterPro"/>
</dbReference>
<evidence type="ECO:0000259" key="3">
    <source>
        <dbReference type="Pfam" id="PF00725"/>
    </source>
</evidence>
<sequence length="506" mass="57020">MNKDIKNIGIIGAGIMGTGIVQIAIQSQHHVYLYDAQQGAAQKAQSKLQDTFNTLLQKNKISQAQLEEALAYLHIVENIEQLQQCDLIIEAIVEKLVVKQALMKQLEAIVDPQTIMASNTSSLSITAIASECQYPERVAGYHFFNPVPLMKVVEVIQGLHTQPEILEQLADLAQKMGHRPVHTKDTPGFIINHAGRAYGTEALKILSENTASISEIDEILKTSLGFKMGPFELLDLTGLDISHPVMESIYTQYYQEPRYRPNVLTQQMLTGKKLGRKTGQGFYRYLNQKKQEIASTPRYVANRNGIKKVWLHTEFKDDFERLSQYLSQQYILINHEAKPTANDLIIIASYGEDATHSALRLGVNPEQVVCIDMLGNFEQSRTLMPSLVTRQKLIEAALHIFTQAECKTFVIEESLGFITQRVLAMIVNLACDMAQQQIASVDDINEAVKLGLGYPHGPIEWGDLVGREKILHILERISTISNDPRYRPSPWLQRRCKLNLSLMYHA</sequence>
<dbReference type="Pfam" id="PF00725">
    <property type="entry name" value="3HCDH"/>
    <property type="match status" value="2"/>
</dbReference>
<dbReference type="InterPro" id="IPR008927">
    <property type="entry name" value="6-PGluconate_DH-like_C_sf"/>
</dbReference>
<evidence type="ECO:0000256" key="1">
    <source>
        <dbReference type="ARBA" id="ARBA00023002"/>
    </source>
</evidence>
<dbReference type="PANTHER" id="PTHR48075:SF5">
    <property type="entry name" value="3-HYDROXYBUTYRYL-COA DEHYDROGENASE"/>
    <property type="match status" value="1"/>
</dbReference>
<dbReference type="Pfam" id="PF02737">
    <property type="entry name" value="3HCDH_N"/>
    <property type="match status" value="1"/>
</dbReference>
<gene>
    <name evidence="5" type="ORF">SAMN05444586_10084</name>
</gene>
<feature type="domain" description="3-hydroxyacyl-CoA dehydrogenase NAD binding" evidence="4">
    <location>
        <begin position="7"/>
        <end position="186"/>
    </location>
</feature>
<dbReference type="InterPro" id="IPR006176">
    <property type="entry name" value="3-OHacyl-CoA_DH_NAD-bd"/>
</dbReference>
<dbReference type="InterPro" id="IPR013328">
    <property type="entry name" value="6PGD_dom2"/>
</dbReference>
<dbReference type="EMBL" id="FOZU01000008">
    <property type="protein sequence ID" value="SFS77956.1"/>
    <property type="molecule type" value="Genomic_DNA"/>
</dbReference>
<dbReference type="RefSeq" id="WP_074945433.1">
    <property type="nucleotide sequence ID" value="NZ_FOZU01000008.1"/>
</dbReference>
<dbReference type="GO" id="GO:0016616">
    <property type="term" value="F:oxidoreductase activity, acting on the CH-OH group of donors, NAD or NADP as acceptor"/>
    <property type="evidence" value="ECO:0007669"/>
    <property type="project" value="InterPro"/>
</dbReference>
<keyword evidence="2" id="KW-0520">NAD</keyword>
<dbReference type="SUPFAM" id="SSF51735">
    <property type="entry name" value="NAD(P)-binding Rossmann-fold domains"/>
    <property type="match status" value="1"/>
</dbReference>
<dbReference type="AlphaFoldDB" id="A0A1I6SLY1"/>
<dbReference type="GO" id="GO:0070403">
    <property type="term" value="F:NAD+ binding"/>
    <property type="evidence" value="ECO:0007669"/>
    <property type="project" value="InterPro"/>
</dbReference>